<evidence type="ECO:0000313" key="3">
    <source>
        <dbReference type="Proteomes" id="UP000193498"/>
    </source>
</evidence>
<accession>A0A1Y1XW67</accession>
<feature type="non-terminal residue" evidence="2">
    <location>
        <position position="173"/>
    </location>
</feature>
<reference evidence="2 3" key="1">
    <citation type="submission" date="2016-07" db="EMBL/GenBank/DDBJ databases">
        <title>Pervasive Adenine N6-methylation of Active Genes in Fungi.</title>
        <authorList>
            <consortium name="DOE Joint Genome Institute"/>
            <person name="Mondo S.J."/>
            <person name="Dannebaum R.O."/>
            <person name="Kuo R.C."/>
            <person name="Labutti K."/>
            <person name="Haridas S."/>
            <person name="Kuo A."/>
            <person name="Salamov A."/>
            <person name="Ahrendt S.R."/>
            <person name="Lipzen A."/>
            <person name="Sullivan W."/>
            <person name="Andreopoulos W.B."/>
            <person name="Clum A."/>
            <person name="Lindquist E."/>
            <person name="Daum C."/>
            <person name="Ramamoorthy G.K."/>
            <person name="Gryganskyi A."/>
            <person name="Culley D."/>
            <person name="Magnuson J.K."/>
            <person name="James T.Y."/>
            <person name="O'Malley M.A."/>
            <person name="Stajich J.E."/>
            <person name="Spatafora J.W."/>
            <person name="Visel A."/>
            <person name="Grigoriev I.V."/>
        </authorList>
    </citation>
    <scope>NUCLEOTIDE SEQUENCE [LARGE SCALE GENOMIC DNA]</scope>
    <source>
        <strain evidence="2 3">CBS 931.73</strain>
    </source>
</reference>
<comment type="caution">
    <text evidence="2">The sequence shown here is derived from an EMBL/GenBank/DDBJ whole genome shotgun (WGS) entry which is preliminary data.</text>
</comment>
<dbReference type="EMBL" id="MCFE01000408">
    <property type="protein sequence ID" value="ORX89973.1"/>
    <property type="molecule type" value="Genomic_DNA"/>
</dbReference>
<dbReference type="PANTHER" id="PTHR34821:SF2">
    <property type="entry name" value="INNER MEMBRANE PROTEIN YDCZ"/>
    <property type="match status" value="1"/>
</dbReference>
<sequence length="173" mass="18497">MIPQIACNGALGRLTAKSFAALTSFGVGLMPLLLYFMVETRANTHPALSSDAFHGAPWWGWIGGVLGVVYIFSQVVSIPKIGAANYVAVVVPTQIIITMLMDHFALVGVNKRSLTWERGVGCLGMIFSVFLITRNSGAAQTVPSGRQNSTAAMEVESLAEEGSNHNVCHEIEC</sequence>
<feature type="transmembrane region" description="Helical" evidence="1">
    <location>
        <begin position="19"/>
        <end position="38"/>
    </location>
</feature>
<dbReference type="AlphaFoldDB" id="A0A1Y1XW67"/>
<name>A0A1Y1XW67_9FUNG</name>
<gene>
    <name evidence="2" type="ORF">K493DRAFT_318281</name>
</gene>
<dbReference type="Pfam" id="PF04657">
    <property type="entry name" value="DMT_YdcZ"/>
    <property type="match status" value="1"/>
</dbReference>
<dbReference type="InterPro" id="IPR006750">
    <property type="entry name" value="YdcZ"/>
</dbReference>
<dbReference type="InParanoid" id="A0A1Y1XW67"/>
<protein>
    <submittedName>
        <fullName evidence="2">Uncharacterized protein</fullName>
    </submittedName>
</protein>
<keyword evidence="1" id="KW-0812">Transmembrane</keyword>
<keyword evidence="3" id="KW-1185">Reference proteome</keyword>
<dbReference type="Proteomes" id="UP000193498">
    <property type="component" value="Unassembled WGS sequence"/>
</dbReference>
<organism evidence="2 3">
    <name type="scientific">Basidiobolus meristosporus CBS 931.73</name>
    <dbReference type="NCBI Taxonomy" id="1314790"/>
    <lineage>
        <taxon>Eukaryota</taxon>
        <taxon>Fungi</taxon>
        <taxon>Fungi incertae sedis</taxon>
        <taxon>Zoopagomycota</taxon>
        <taxon>Entomophthoromycotina</taxon>
        <taxon>Basidiobolomycetes</taxon>
        <taxon>Basidiobolales</taxon>
        <taxon>Basidiobolaceae</taxon>
        <taxon>Basidiobolus</taxon>
    </lineage>
</organism>
<evidence type="ECO:0000256" key="1">
    <source>
        <dbReference type="SAM" id="Phobius"/>
    </source>
</evidence>
<feature type="transmembrane region" description="Helical" evidence="1">
    <location>
        <begin position="83"/>
        <end position="101"/>
    </location>
</feature>
<dbReference type="GO" id="GO:0005886">
    <property type="term" value="C:plasma membrane"/>
    <property type="evidence" value="ECO:0007669"/>
    <property type="project" value="TreeGrafter"/>
</dbReference>
<feature type="transmembrane region" description="Helical" evidence="1">
    <location>
        <begin position="58"/>
        <end position="76"/>
    </location>
</feature>
<dbReference type="OrthoDB" id="5559077at2759"/>
<keyword evidence="1" id="KW-1133">Transmembrane helix</keyword>
<feature type="transmembrane region" description="Helical" evidence="1">
    <location>
        <begin position="113"/>
        <end position="132"/>
    </location>
</feature>
<proteinExistence type="predicted"/>
<evidence type="ECO:0000313" key="2">
    <source>
        <dbReference type="EMBL" id="ORX89973.1"/>
    </source>
</evidence>
<keyword evidence="1" id="KW-0472">Membrane</keyword>
<dbReference type="PANTHER" id="PTHR34821">
    <property type="entry name" value="INNER MEMBRANE PROTEIN YDCZ"/>
    <property type="match status" value="1"/>
</dbReference>